<evidence type="ECO:0000256" key="1">
    <source>
        <dbReference type="ARBA" id="ARBA00003330"/>
    </source>
</evidence>
<keyword evidence="5" id="KW-0049">Antioxidant</keyword>
<evidence type="ECO:0000256" key="2">
    <source>
        <dbReference type="ARBA" id="ARBA00011245"/>
    </source>
</evidence>
<dbReference type="EMBL" id="CP010554">
    <property type="protein sequence ID" value="AJP47885.1"/>
    <property type="molecule type" value="Genomic_DNA"/>
</dbReference>
<name>A0A0C5J7F2_9PROT</name>
<dbReference type="HOGENOM" id="CLU_042529_14_1_4"/>
<dbReference type="InterPro" id="IPR000866">
    <property type="entry name" value="AhpC/TSA"/>
</dbReference>
<evidence type="ECO:0000256" key="7">
    <source>
        <dbReference type="ARBA" id="ARBA00023157"/>
    </source>
</evidence>
<dbReference type="PANTHER" id="PTHR42801:SF4">
    <property type="entry name" value="AHPC_TSA FAMILY PROTEIN"/>
    <property type="match status" value="1"/>
</dbReference>
<protein>
    <recommendedName>
        <fullName evidence="3">thioredoxin-dependent peroxiredoxin</fullName>
        <ecNumber evidence="3">1.11.1.24</ecNumber>
    </recommendedName>
    <alternativeName>
        <fullName evidence="9">Thioredoxin peroxidase</fullName>
    </alternativeName>
    <alternativeName>
        <fullName evidence="11">Thioredoxin-dependent peroxiredoxin Bcp</fullName>
    </alternativeName>
</protein>
<sequence length="164" mass="18458">MLHTGDTAPNFLLPDADMAWVDSRSVYGQHHAVLFFYPRDNTPNCIIEAADFSDYESEFAKLGCKIFGVSRDDCYSHANFRDLHGLSVPLLSDEKGEVCSQFGVSQYRERDGHKKLCIIRSTFIVDKNGIVQHALYDVQPKGHAATVYQLVQRLNGKGKPHANR</sequence>
<evidence type="ECO:0000313" key="16">
    <source>
        <dbReference type="Proteomes" id="UP000061603"/>
    </source>
</evidence>
<dbReference type="RefSeq" id="WP_202636169.1">
    <property type="nucleotide sequence ID" value="NZ_CP010554.1"/>
</dbReference>
<keyword evidence="6" id="KW-0560">Oxidoreductase</keyword>
<dbReference type="PANTHER" id="PTHR42801">
    <property type="entry name" value="THIOREDOXIN-DEPENDENT PEROXIDE REDUCTASE"/>
    <property type="match status" value="1"/>
</dbReference>
<dbReference type="SUPFAM" id="SSF52833">
    <property type="entry name" value="Thioredoxin-like"/>
    <property type="match status" value="1"/>
</dbReference>
<evidence type="ECO:0000256" key="8">
    <source>
        <dbReference type="ARBA" id="ARBA00023284"/>
    </source>
</evidence>
<dbReference type="Pfam" id="PF00578">
    <property type="entry name" value="AhpC-TSA"/>
    <property type="match status" value="1"/>
</dbReference>
<gene>
    <name evidence="15" type="ORF">PG1C_04195</name>
</gene>
<dbReference type="GO" id="GO:0034599">
    <property type="term" value="P:cellular response to oxidative stress"/>
    <property type="evidence" value="ECO:0007669"/>
    <property type="project" value="TreeGrafter"/>
</dbReference>
<evidence type="ECO:0000256" key="4">
    <source>
        <dbReference type="ARBA" id="ARBA00022559"/>
    </source>
</evidence>
<dbReference type="InterPro" id="IPR036249">
    <property type="entry name" value="Thioredoxin-like_sf"/>
</dbReference>
<evidence type="ECO:0000256" key="12">
    <source>
        <dbReference type="ARBA" id="ARBA00049091"/>
    </source>
</evidence>
<dbReference type="PIRSF" id="PIRSF000239">
    <property type="entry name" value="AHPC"/>
    <property type="match status" value="1"/>
</dbReference>
<dbReference type="InterPro" id="IPR024706">
    <property type="entry name" value="Peroxiredoxin_AhpC-typ"/>
</dbReference>
<proteinExistence type="inferred from homology"/>
<evidence type="ECO:0000313" key="15">
    <source>
        <dbReference type="EMBL" id="AJP47885.1"/>
    </source>
</evidence>
<dbReference type="GO" id="GO:0005737">
    <property type="term" value="C:cytoplasm"/>
    <property type="evidence" value="ECO:0007669"/>
    <property type="project" value="TreeGrafter"/>
</dbReference>
<dbReference type="GO" id="GO:0008379">
    <property type="term" value="F:thioredoxin peroxidase activity"/>
    <property type="evidence" value="ECO:0007669"/>
    <property type="project" value="TreeGrafter"/>
</dbReference>
<keyword evidence="8" id="KW-0676">Redox-active center</keyword>
<dbReference type="FunFam" id="3.40.30.10:FF:000007">
    <property type="entry name" value="Thioredoxin-dependent thiol peroxidase"/>
    <property type="match status" value="1"/>
</dbReference>
<keyword evidence="16" id="KW-1185">Reference proteome</keyword>
<evidence type="ECO:0000256" key="11">
    <source>
        <dbReference type="ARBA" id="ARBA00042639"/>
    </source>
</evidence>
<comment type="subunit">
    <text evidence="2">Monomer.</text>
</comment>
<keyword evidence="7" id="KW-1015">Disulfide bond</keyword>
<dbReference type="KEGG" id="rbu:PG1C_04195"/>
<evidence type="ECO:0000256" key="13">
    <source>
        <dbReference type="PIRSR" id="PIRSR000239-1"/>
    </source>
</evidence>
<evidence type="ECO:0000256" key="6">
    <source>
        <dbReference type="ARBA" id="ARBA00023002"/>
    </source>
</evidence>
<dbReference type="Gene3D" id="3.40.30.10">
    <property type="entry name" value="Glutaredoxin"/>
    <property type="match status" value="1"/>
</dbReference>
<dbReference type="Proteomes" id="UP000061603">
    <property type="component" value="Chromosome"/>
</dbReference>
<dbReference type="PROSITE" id="PS51352">
    <property type="entry name" value="THIOREDOXIN_2"/>
    <property type="match status" value="1"/>
</dbReference>
<evidence type="ECO:0000256" key="10">
    <source>
        <dbReference type="ARBA" id="ARBA00038489"/>
    </source>
</evidence>
<dbReference type="EC" id="1.11.1.24" evidence="3"/>
<comment type="similarity">
    <text evidence="10">Belongs to the peroxiredoxin family. BCP/PrxQ subfamily.</text>
</comment>
<dbReference type="PATRIC" id="fig|1565605.3.peg.881"/>
<evidence type="ECO:0000259" key="14">
    <source>
        <dbReference type="PROSITE" id="PS51352"/>
    </source>
</evidence>
<dbReference type="GO" id="GO:0045454">
    <property type="term" value="P:cell redox homeostasis"/>
    <property type="evidence" value="ECO:0007669"/>
    <property type="project" value="TreeGrafter"/>
</dbReference>
<feature type="active site" description="Cysteine sulfenic acid (-SOH) intermediate; for peroxidase activity" evidence="13">
    <location>
        <position position="45"/>
    </location>
</feature>
<evidence type="ECO:0000256" key="5">
    <source>
        <dbReference type="ARBA" id="ARBA00022862"/>
    </source>
</evidence>
<comment type="catalytic activity">
    <reaction evidence="12">
        <text>a hydroperoxide + [thioredoxin]-dithiol = an alcohol + [thioredoxin]-disulfide + H2O</text>
        <dbReference type="Rhea" id="RHEA:62620"/>
        <dbReference type="Rhea" id="RHEA-COMP:10698"/>
        <dbReference type="Rhea" id="RHEA-COMP:10700"/>
        <dbReference type="ChEBI" id="CHEBI:15377"/>
        <dbReference type="ChEBI" id="CHEBI:29950"/>
        <dbReference type="ChEBI" id="CHEBI:30879"/>
        <dbReference type="ChEBI" id="CHEBI:35924"/>
        <dbReference type="ChEBI" id="CHEBI:50058"/>
        <dbReference type="EC" id="1.11.1.24"/>
    </reaction>
</comment>
<organism evidence="15 16">
    <name type="scientific">Rugosibacter aromaticivorans</name>
    <dbReference type="NCBI Taxonomy" id="1565605"/>
    <lineage>
        <taxon>Bacteria</taxon>
        <taxon>Pseudomonadati</taxon>
        <taxon>Pseudomonadota</taxon>
        <taxon>Betaproteobacteria</taxon>
        <taxon>Nitrosomonadales</taxon>
        <taxon>Sterolibacteriaceae</taxon>
        <taxon>Rugosibacter</taxon>
    </lineage>
</organism>
<keyword evidence="4" id="KW-0575">Peroxidase</keyword>
<reference evidence="15 16" key="1">
    <citation type="journal article" date="2015" name="Genome Announc.">
        <title>Complete Genome Sequence of a Novel Bacterium within the Family Rhodocyclaceae That Degrades Polycyclic Aromatic Hydrocarbons.</title>
        <authorList>
            <person name="Singleton D.R."/>
            <person name="Dickey A.N."/>
            <person name="Scholl E.H."/>
            <person name="Wright F.A."/>
            <person name="Aitken M.D."/>
        </authorList>
    </citation>
    <scope>NUCLEOTIDE SEQUENCE [LARGE SCALE GENOMIC DNA]</scope>
    <source>
        <strain evidence="16">PG1-Ca6</strain>
    </source>
</reference>
<dbReference type="InterPro" id="IPR013766">
    <property type="entry name" value="Thioredoxin_domain"/>
</dbReference>
<accession>A0A0C5J7F2</accession>
<dbReference type="CDD" id="cd03017">
    <property type="entry name" value="PRX_BCP"/>
    <property type="match status" value="1"/>
</dbReference>
<feature type="domain" description="Thioredoxin" evidence="14">
    <location>
        <begin position="2"/>
        <end position="156"/>
    </location>
</feature>
<comment type="function">
    <text evidence="1">Thiol-specific peroxidase that catalyzes the reduction of hydrogen peroxide and organic hydroperoxides to water and alcohols, respectively. Plays a role in cell protection against oxidative stress by detoxifying peroxides and as sensor of hydrogen peroxide-mediated signaling events.</text>
</comment>
<dbReference type="STRING" id="1565605.PG1C_04195"/>
<evidence type="ECO:0000256" key="3">
    <source>
        <dbReference type="ARBA" id="ARBA00013017"/>
    </source>
</evidence>
<evidence type="ECO:0000256" key="9">
    <source>
        <dbReference type="ARBA" id="ARBA00032824"/>
    </source>
</evidence>
<dbReference type="InterPro" id="IPR050924">
    <property type="entry name" value="Peroxiredoxin_BCP/PrxQ"/>
</dbReference>
<dbReference type="AlphaFoldDB" id="A0A0C5J7F2"/>